<dbReference type="PANTHER" id="PTHR42886">
    <property type="entry name" value="RE40534P-RELATED"/>
    <property type="match status" value="1"/>
</dbReference>
<evidence type="ECO:0000259" key="1">
    <source>
        <dbReference type="Pfam" id="PF12697"/>
    </source>
</evidence>
<evidence type="ECO:0000313" key="2">
    <source>
        <dbReference type="EMBL" id="CAD7700307.1"/>
    </source>
</evidence>
<gene>
    <name evidence="2" type="ORF">OSTQU699_LOCUS5666</name>
</gene>
<dbReference type="GO" id="GO:0052689">
    <property type="term" value="F:carboxylic ester hydrolase activity"/>
    <property type="evidence" value="ECO:0007669"/>
    <property type="project" value="TreeGrafter"/>
</dbReference>
<dbReference type="PANTHER" id="PTHR42886:SF42">
    <property type="entry name" value="ALPHA_BETA-HYDROLASES SUPERFAMILY PROTEIN"/>
    <property type="match status" value="1"/>
</dbReference>
<dbReference type="SUPFAM" id="SSF53474">
    <property type="entry name" value="alpha/beta-Hydrolases"/>
    <property type="match status" value="1"/>
</dbReference>
<comment type="caution">
    <text evidence="2">The sequence shown here is derived from an EMBL/GenBank/DDBJ whole genome shotgun (WGS) entry which is preliminary data.</text>
</comment>
<feature type="domain" description="AB hydrolase-1" evidence="1">
    <location>
        <begin position="19"/>
        <end position="228"/>
    </location>
</feature>
<dbReference type="GO" id="GO:0055088">
    <property type="term" value="P:lipid homeostasis"/>
    <property type="evidence" value="ECO:0007669"/>
    <property type="project" value="TreeGrafter"/>
</dbReference>
<accession>A0A8S1IZE7</accession>
<sequence>MSLEVLFRSGHEGETRPPLVFIPGSYHGAWCWEENFSPYLSQKGYDCYALSLRAQGGSDRGDLKLAGTLDSHAQDIANFVSSLGRPPVLVAHSFSGLFALRFIDGSDRNNGFPNIAGVALLCSTPPSGNGKLIGRFFRRDPLLSVQITWAFVTKSFARSLEACQQTFFSPDIPNEDLERYQAQLAACSSVPLLDIRAVNKDLPLPKPRSQLPPSFVLGGVEDRIVDRWLLVL</sequence>
<evidence type="ECO:0000313" key="3">
    <source>
        <dbReference type="Proteomes" id="UP000708148"/>
    </source>
</evidence>
<dbReference type="OrthoDB" id="8119704at2759"/>
<organism evidence="2 3">
    <name type="scientific">Ostreobium quekettii</name>
    <dbReference type="NCBI Taxonomy" id="121088"/>
    <lineage>
        <taxon>Eukaryota</taxon>
        <taxon>Viridiplantae</taxon>
        <taxon>Chlorophyta</taxon>
        <taxon>core chlorophytes</taxon>
        <taxon>Ulvophyceae</taxon>
        <taxon>TCBD clade</taxon>
        <taxon>Bryopsidales</taxon>
        <taxon>Ostreobineae</taxon>
        <taxon>Ostreobiaceae</taxon>
        <taxon>Ostreobium</taxon>
    </lineage>
</organism>
<protein>
    <recommendedName>
        <fullName evidence="1">AB hydrolase-1 domain-containing protein</fullName>
    </recommendedName>
</protein>
<keyword evidence="3" id="KW-1185">Reference proteome</keyword>
<dbReference type="GO" id="GO:0006654">
    <property type="term" value="P:phosphatidic acid biosynthetic process"/>
    <property type="evidence" value="ECO:0007669"/>
    <property type="project" value="TreeGrafter"/>
</dbReference>
<dbReference type="EMBL" id="CAJHUC010001219">
    <property type="protein sequence ID" value="CAD7700307.1"/>
    <property type="molecule type" value="Genomic_DNA"/>
</dbReference>
<dbReference type="Pfam" id="PF12697">
    <property type="entry name" value="Abhydrolase_6"/>
    <property type="match status" value="1"/>
</dbReference>
<dbReference type="InterPro" id="IPR000073">
    <property type="entry name" value="AB_hydrolase_1"/>
</dbReference>
<dbReference type="InterPro" id="IPR029058">
    <property type="entry name" value="AB_hydrolase_fold"/>
</dbReference>
<dbReference type="Gene3D" id="3.40.50.1820">
    <property type="entry name" value="alpha/beta hydrolase"/>
    <property type="match status" value="1"/>
</dbReference>
<name>A0A8S1IZE7_9CHLO</name>
<dbReference type="Proteomes" id="UP000708148">
    <property type="component" value="Unassembled WGS sequence"/>
</dbReference>
<dbReference type="AlphaFoldDB" id="A0A8S1IZE7"/>
<reference evidence="2" key="1">
    <citation type="submission" date="2020-12" db="EMBL/GenBank/DDBJ databases">
        <authorList>
            <person name="Iha C."/>
        </authorList>
    </citation>
    <scope>NUCLEOTIDE SEQUENCE</scope>
</reference>
<dbReference type="GO" id="GO:0042171">
    <property type="term" value="F:lysophosphatidic acid acyltransferase activity"/>
    <property type="evidence" value="ECO:0007669"/>
    <property type="project" value="TreeGrafter"/>
</dbReference>
<proteinExistence type="predicted"/>